<dbReference type="AlphaFoldDB" id="A0A6J4LYJ2"/>
<sequence length="133" mass="15977">AQSDRRAVHRRPAAGGGRIRHVGDAPAARRRRGDQQRRDDGARPWAGRRRAVLDEVPRVVHPRALRVPQRRRERPRRAARVDHDRHHRRRRRHGLRRRERVRSRRRRAHHPLPRVLQPQRPRRPPPRGASHRL</sequence>
<reference evidence="2" key="1">
    <citation type="submission" date="2020-02" db="EMBL/GenBank/DDBJ databases">
        <authorList>
            <person name="Meier V. D."/>
        </authorList>
    </citation>
    <scope>NUCLEOTIDE SEQUENCE</scope>
    <source>
        <strain evidence="2">AVDCRST_MAG11</strain>
    </source>
</reference>
<feature type="compositionally biased region" description="Basic and acidic residues" evidence="1">
    <location>
        <begin position="33"/>
        <end position="42"/>
    </location>
</feature>
<protein>
    <submittedName>
        <fullName evidence="2">Uncharacterized protein</fullName>
    </submittedName>
</protein>
<feature type="non-terminal residue" evidence="2">
    <location>
        <position position="133"/>
    </location>
</feature>
<feature type="non-terminal residue" evidence="2">
    <location>
        <position position="1"/>
    </location>
</feature>
<accession>A0A6J4LYJ2</accession>
<feature type="region of interest" description="Disordered" evidence="1">
    <location>
        <begin position="1"/>
        <end position="51"/>
    </location>
</feature>
<evidence type="ECO:0000256" key="1">
    <source>
        <dbReference type="SAM" id="MobiDB-lite"/>
    </source>
</evidence>
<feature type="compositionally biased region" description="Basic residues" evidence="1">
    <location>
        <begin position="85"/>
        <end position="112"/>
    </location>
</feature>
<feature type="compositionally biased region" description="Basic residues" evidence="1">
    <location>
        <begin position="120"/>
        <end position="133"/>
    </location>
</feature>
<feature type="compositionally biased region" description="Basic residues" evidence="1">
    <location>
        <begin position="63"/>
        <end position="78"/>
    </location>
</feature>
<gene>
    <name evidence="2" type="ORF">AVDCRST_MAG11-3202</name>
</gene>
<proteinExistence type="predicted"/>
<organism evidence="2">
    <name type="scientific">uncultured Gemmatimonadaceae bacterium</name>
    <dbReference type="NCBI Taxonomy" id="246130"/>
    <lineage>
        <taxon>Bacteria</taxon>
        <taxon>Pseudomonadati</taxon>
        <taxon>Gemmatimonadota</taxon>
        <taxon>Gemmatimonadia</taxon>
        <taxon>Gemmatimonadales</taxon>
        <taxon>Gemmatimonadaceae</taxon>
        <taxon>environmental samples</taxon>
    </lineage>
</organism>
<dbReference type="EMBL" id="CADCTU010000700">
    <property type="protein sequence ID" value="CAA9345555.1"/>
    <property type="molecule type" value="Genomic_DNA"/>
</dbReference>
<evidence type="ECO:0000313" key="2">
    <source>
        <dbReference type="EMBL" id="CAA9345555.1"/>
    </source>
</evidence>
<name>A0A6J4LYJ2_9BACT</name>
<feature type="region of interest" description="Disordered" evidence="1">
    <location>
        <begin position="63"/>
        <end position="133"/>
    </location>
</feature>